<keyword evidence="1" id="KW-1133">Transmembrane helix</keyword>
<evidence type="ECO:0000256" key="1">
    <source>
        <dbReference type="SAM" id="Phobius"/>
    </source>
</evidence>
<feature type="transmembrane region" description="Helical" evidence="1">
    <location>
        <begin position="171"/>
        <end position="188"/>
    </location>
</feature>
<feature type="transmembrane region" description="Helical" evidence="1">
    <location>
        <begin position="86"/>
        <end position="105"/>
    </location>
</feature>
<dbReference type="AlphaFoldDB" id="A0A5B7WS69"/>
<proteinExistence type="predicted"/>
<dbReference type="RefSeq" id="WP_138925997.1">
    <property type="nucleotide sequence ID" value="NZ_CP034412.1"/>
</dbReference>
<gene>
    <name evidence="2" type="ORF">GcLGCM259_1092</name>
</gene>
<dbReference type="Pfam" id="PF22564">
    <property type="entry name" value="HAAS"/>
    <property type="match status" value="1"/>
</dbReference>
<dbReference type="KEGG" id="gcr:GcLGCM259_1092"/>
<keyword evidence="1" id="KW-0472">Membrane</keyword>
<feature type="transmembrane region" description="Helical" evidence="1">
    <location>
        <begin position="294"/>
        <end position="313"/>
    </location>
</feature>
<dbReference type="Proteomes" id="UP000307000">
    <property type="component" value="Chromosome"/>
</dbReference>
<keyword evidence="1" id="KW-0812">Transmembrane</keyword>
<protein>
    <recommendedName>
        <fullName evidence="4">DUF1700 domain-containing protein</fullName>
    </recommendedName>
</protein>
<feature type="transmembrane region" description="Helical" evidence="1">
    <location>
        <begin position="271"/>
        <end position="288"/>
    </location>
</feature>
<organism evidence="2 3">
    <name type="scientific">Glutamicibacter creatinolyticus</name>
    <dbReference type="NCBI Taxonomy" id="162496"/>
    <lineage>
        <taxon>Bacteria</taxon>
        <taxon>Bacillati</taxon>
        <taxon>Actinomycetota</taxon>
        <taxon>Actinomycetes</taxon>
        <taxon>Micrococcales</taxon>
        <taxon>Micrococcaceae</taxon>
        <taxon>Glutamicibacter</taxon>
    </lineage>
</organism>
<sequence length="329" mass="36194">MAARLPKAARQYLDELRQALSGLSAAEREDVLAHTRAQLVRLPRRGRHKQDILDSLGPVQRIAAGFERVEPQELKVSSGFEFLTRILAWPTFAFSLLTAAVLLFAPQAPMSVDVAGALGLGFEGEVSFGYIEARQAGTWFNAELLPAALVALVPALFSLTPLILRDKAAIWLQLLGAVVMSVVSILAGLGIGMFYWPVTVLLYSQAIVPWVLLRSAMGRAGWIWRTIGAVLLLATLLLHGQAVFTLYHQLWLLVFPAILLLPVFGHFLRWWWADIALIAVGLGVIIYASLAWPVMIYGFIAGGLFFIVGHLGLAGNMWHRRSRDLLALL</sequence>
<feature type="transmembrane region" description="Helical" evidence="1">
    <location>
        <begin position="194"/>
        <end position="213"/>
    </location>
</feature>
<feature type="transmembrane region" description="Helical" evidence="1">
    <location>
        <begin position="246"/>
        <end position="264"/>
    </location>
</feature>
<feature type="transmembrane region" description="Helical" evidence="1">
    <location>
        <begin position="144"/>
        <end position="164"/>
    </location>
</feature>
<name>A0A5B7WS69_9MICC</name>
<feature type="transmembrane region" description="Helical" evidence="1">
    <location>
        <begin position="222"/>
        <end position="240"/>
    </location>
</feature>
<evidence type="ECO:0008006" key="4">
    <source>
        <dbReference type="Google" id="ProtNLM"/>
    </source>
</evidence>
<evidence type="ECO:0000313" key="2">
    <source>
        <dbReference type="EMBL" id="QCY46837.1"/>
    </source>
</evidence>
<reference evidence="2 3" key="1">
    <citation type="submission" date="2018-12" db="EMBL/GenBank/DDBJ databases">
        <title>Complete Genome Sequence of Glutamicibacter creatinolyticus strain LGCM259,isolated from an abscess of a 12-year-old mare in Italy.</title>
        <authorList>
            <person name="Santos R.G."/>
            <person name="Silva A.L."/>
            <person name="Seyffert N."/>
            <person name="Castro T.L.P."/>
            <person name="Attili A.R."/>
            <person name="Rifici C."/>
            <person name="Mazzullo G."/>
            <person name="Brenig B."/>
            <person name="Venanzi F."/>
            <person name="Azevedo V."/>
        </authorList>
    </citation>
    <scope>NUCLEOTIDE SEQUENCE [LARGE SCALE GENOMIC DNA]</scope>
    <source>
        <strain evidence="2 3">LGCM 259</strain>
    </source>
</reference>
<evidence type="ECO:0000313" key="3">
    <source>
        <dbReference type="Proteomes" id="UP000307000"/>
    </source>
</evidence>
<dbReference type="EMBL" id="CP034412">
    <property type="protein sequence ID" value="QCY46837.1"/>
    <property type="molecule type" value="Genomic_DNA"/>
</dbReference>
<keyword evidence="3" id="KW-1185">Reference proteome</keyword>
<accession>A0A5B7WS69</accession>